<feature type="transmembrane region" description="Helical" evidence="1">
    <location>
        <begin position="44"/>
        <end position="61"/>
    </location>
</feature>
<organism evidence="2 3">
    <name type="scientific">Streptococcus dysgalactiae subsp. equisimilis</name>
    <name type="common">Streptococcus equisimilis</name>
    <dbReference type="NCBI Taxonomy" id="119602"/>
    <lineage>
        <taxon>Bacteria</taxon>
        <taxon>Bacillati</taxon>
        <taxon>Bacillota</taxon>
        <taxon>Bacilli</taxon>
        <taxon>Lactobacillales</taxon>
        <taxon>Streptococcaceae</taxon>
        <taxon>Streptococcus</taxon>
    </lineage>
</organism>
<protein>
    <submittedName>
        <fullName evidence="2">Uncharacterized protein</fullName>
    </submittedName>
</protein>
<dbReference type="EMBL" id="UHFO01000001">
    <property type="protein sequence ID" value="SUN64319.1"/>
    <property type="molecule type" value="Genomic_DNA"/>
</dbReference>
<comment type="caution">
    <text evidence="2">The sequence shown here is derived from an EMBL/GenBank/DDBJ whole genome shotgun (WGS) entry which is preliminary data.</text>
</comment>
<evidence type="ECO:0000313" key="2">
    <source>
        <dbReference type="EMBL" id="SUN64319.1"/>
    </source>
</evidence>
<reference evidence="2 3" key="1">
    <citation type="submission" date="2018-06" db="EMBL/GenBank/DDBJ databases">
        <authorList>
            <consortium name="Pathogen Informatics"/>
            <person name="Doyle S."/>
        </authorList>
    </citation>
    <scope>NUCLEOTIDE SEQUENCE [LARGE SCALE GENOMIC DNA]</scope>
    <source>
        <strain evidence="2 3">NCTC11564</strain>
    </source>
</reference>
<accession>A0A9X8T421</accession>
<evidence type="ECO:0000256" key="1">
    <source>
        <dbReference type="SAM" id="Phobius"/>
    </source>
</evidence>
<keyword evidence="1" id="KW-0472">Membrane</keyword>
<sequence>MLKETHMKLLKLFFLIFLTILLSLVIQIPTYLGMNYFENNTVCKILIGLAAFLLIFGVLSLKRQHFSVQHL</sequence>
<evidence type="ECO:0000313" key="3">
    <source>
        <dbReference type="Proteomes" id="UP000254559"/>
    </source>
</evidence>
<keyword evidence="1" id="KW-1133">Transmembrane helix</keyword>
<feature type="transmembrane region" description="Helical" evidence="1">
    <location>
        <begin position="12"/>
        <end position="32"/>
    </location>
</feature>
<keyword evidence="1" id="KW-0812">Transmembrane</keyword>
<dbReference type="Proteomes" id="UP000254559">
    <property type="component" value="Unassembled WGS sequence"/>
</dbReference>
<dbReference type="AlphaFoldDB" id="A0A9X8T421"/>
<gene>
    <name evidence="2" type="ORF">NCTC11564_01536</name>
</gene>
<proteinExistence type="predicted"/>
<name>A0A9X8T421_STREQ</name>